<dbReference type="CDD" id="cd20169">
    <property type="entry name" value="Peptidase_M90_mtfA"/>
    <property type="match status" value="1"/>
</dbReference>
<gene>
    <name evidence="2" type="ORF">ACFSR5_19510</name>
</gene>
<keyword evidence="3" id="KW-1185">Reference proteome</keyword>
<dbReference type="InterPro" id="IPR042252">
    <property type="entry name" value="MtfA_N"/>
</dbReference>
<dbReference type="SUPFAM" id="SSF55486">
    <property type="entry name" value="Metalloproteases ('zincins'), catalytic domain"/>
    <property type="match status" value="1"/>
</dbReference>
<reference evidence="3" key="1">
    <citation type="journal article" date="2019" name="Int. J. Syst. Evol. Microbiol.">
        <title>The Global Catalogue of Microorganisms (GCM) 10K type strain sequencing project: providing services to taxonomists for standard genome sequencing and annotation.</title>
        <authorList>
            <consortium name="The Broad Institute Genomics Platform"/>
            <consortium name="The Broad Institute Genome Sequencing Center for Infectious Disease"/>
            <person name="Wu L."/>
            <person name="Ma J."/>
        </authorList>
    </citation>
    <scope>NUCLEOTIDE SEQUENCE [LARGE SCALE GENOMIC DNA]</scope>
    <source>
        <strain evidence="3">KCTC 42662</strain>
    </source>
</reference>
<keyword evidence="1" id="KW-0472">Membrane</keyword>
<keyword evidence="1" id="KW-0812">Transmembrane</keyword>
<dbReference type="Gene3D" id="1.10.472.150">
    <property type="entry name" value="Glucose-regulated metallo-peptidase M90, N-terminal domain"/>
    <property type="match status" value="1"/>
</dbReference>
<feature type="transmembrane region" description="Helical" evidence="1">
    <location>
        <begin position="6"/>
        <end position="24"/>
    </location>
</feature>
<comment type="caution">
    <text evidence="2">The sequence shown here is derived from an EMBL/GenBank/DDBJ whole genome shotgun (WGS) entry which is preliminary data.</text>
</comment>
<dbReference type="RefSeq" id="WP_380906184.1">
    <property type="nucleotide sequence ID" value="NZ_JBHUEG010000018.1"/>
</dbReference>
<dbReference type="Pfam" id="PF06167">
    <property type="entry name" value="Peptidase_M90"/>
    <property type="match status" value="1"/>
</dbReference>
<dbReference type="EMBL" id="JBHULR010000021">
    <property type="protein sequence ID" value="MFD2549841.1"/>
    <property type="molecule type" value="Genomic_DNA"/>
</dbReference>
<sequence>MEAHKIWLVSIVFLIGTLLIWYVFKYVGNKRYRNTRIAETTFIRTTLANQVTFFKHLRSDAQDIFLQRVVYFLTTTKISAEKGARITDTDRVLVAASATIPLFHFEKWSYENLDEVILYPGTFNERYDTDHPENLILGMVGDGVMNRKMIISLPSLRAGFSPSATSNTAIHEFVHLIDKADGEVDGIPEYLIPKELIQPWLKEMHRTIARIRHDKSDIRDYAATNEAEFLAVVSEYFFQKPKMLQEDHPALYALLDEIYNKQSNEPLS</sequence>
<dbReference type="PANTHER" id="PTHR30164:SF2">
    <property type="entry name" value="PROTEIN MTFA"/>
    <property type="match status" value="1"/>
</dbReference>
<organism evidence="2 3">
    <name type="scientific">Sphingobacterium suaedae</name>
    <dbReference type="NCBI Taxonomy" id="1686402"/>
    <lineage>
        <taxon>Bacteria</taxon>
        <taxon>Pseudomonadati</taxon>
        <taxon>Bacteroidota</taxon>
        <taxon>Sphingobacteriia</taxon>
        <taxon>Sphingobacteriales</taxon>
        <taxon>Sphingobacteriaceae</taxon>
        <taxon>Sphingobacterium</taxon>
    </lineage>
</organism>
<evidence type="ECO:0000313" key="2">
    <source>
        <dbReference type="EMBL" id="MFD2549841.1"/>
    </source>
</evidence>
<dbReference type="Gene3D" id="3.40.390.10">
    <property type="entry name" value="Collagenase (Catalytic Domain)"/>
    <property type="match status" value="1"/>
</dbReference>
<name>A0ABW5KMM5_9SPHI</name>
<dbReference type="PANTHER" id="PTHR30164">
    <property type="entry name" value="MTFA PEPTIDASE"/>
    <property type="match status" value="1"/>
</dbReference>
<dbReference type="InterPro" id="IPR010384">
    <property type="entry name" value="MtfA_fam"/>
</dbReference>
<evidence type="ECO:0000256" key="1">
    <source>
        <dbReference type="SAM" id="Phobius"/>
    </source>
</evidence>
<dbReference type="InterPro" id="IPR024079">
    <property type="entry name" value="MetalloPept_cat_dom_sf"/>
</dbReference>
<dbReference type="Proteomes" id="UP001597545">
    <property type="component" value="Unassembled WGS sequence"/>
</dbReference>
<evidence type="ECO:0000313" key="3">
    <source>
        <dbReference type="Proteomes" id="UP001597545"/>
    </source>
</evidence>
<keyword evidence="1" id="KW-1133">Transmembrane helix</keyword>
<protein>
    <submittedName>
        <fullName evidence="2">Zinc-dependent peptidase</fullName>
    </submittedName>
</protein>
<proteinExistence type="predicted"/>
<accession>A0ABW5KMM5</accession>